<comment type="caution">
    <text evidence="2">The sequence shown here is derived from an EMBL/GenBank/DDBJ whole genome shotgun (WGS) entry which is preliminary data.</text>
</comment>
<protein>
    <submittedName>
        <fullName evidence="2">Uncharacterized protein</fullName>
    </submittedName>
</protein>
<name>A0AAN7CTV7_9PEZI</name>
<accession>A0AAN7CTV7</accession>
<dbReference type="EMBL" id="MU857639">
    <property type="protein sequence ID" value="KAK4248308.1"/>
    <property type="molecule type" value="Genomic_DNA"/>
</dbReference>
<feature type="compositionally biased region" description="Basic and acidic residues" evidence="1">
    <location>
        <begin position="119"/>
        <end position="129"/>
    </location>
</feature>
<sequence length="158" mass="18020">GCLLAPFPSWWRKKGPKKKNHSENREAKEPAHIPITMTNQFDHPPPFPPPLRNAVRPTYYPYPYHQVSPYGHRSRSQVAPPRSRLPPHQEVEEGEEDKDQETEKKDDNESTVKGVGNPSERDYKTQGVDARDFQAVAEAGKEEVVGRERQVSQEAKLA</sequence>
<feature type="non-terminal residue" evidence="2">
    <location>
        <position position="1"/>
    </location>
</feature>
<proteinExistence type="predicted"/>
<evidence type="ECO:0000313" key="3">
    <source>
        <dbReference type="Proteomes" id="UP001303647"/>
    </source>
</evidence>
<feature type="region of interest" description="Disordered" evidence="1">
    <location>
        <begin position="139"/>
        <end position="158"/>
    </location>
</feature>
<reference evidence="2" key="2">
    <citation type="submission" date="2023-05" db="EMBL/GenBank/DDBJ databases">
        <authorList>
            <consortium name="Lawrence Berkeley National Laboratory"/>
            <person name="Steindorff A."/>
            <person name="Hensen N."/>
            <person name="Bonometti L."/>
            <person name="Westerberg I."/>
            <person name="Brannstrom I.O."/>
            <person name="Guillou S."/>
            <person name="Cros-Aarteil S."/>
            <person name="Calhoun S."/>
            <person name="Haridas S."/>
            <person name="Kuo A."/>
            <person name="Mondo S."/>
            <person name="Pangilinan J."/>
            <person name="Riley R."/>
            <person name="Labutti K."/>
            <person name="Andreopoulos B."/>
            <person name="Lipzen A."/>
            <person name="Chen C."/>
            <person name="Yanf M."/>
            <person name="Daum C."/>
            <person name="Ng V."/>
            <person name="Clum A."/>
            <person name="Ohm R."/>
            <person name="Martin F."/>
            <person name="Silar P."/>
            <person name="Natvig D."/>
            <person name="Lalanne C."/>
            <person name="Gautier V."/>
            <person name="Ament-Velasquez S.L."/>
            <person name="Kruys A."/>
            <person name="Hutchinson M.I."/>
            <person name="Powell A.J."/>
            <person name="Barry K."/>
            <person name="Miller A.N."/>
            <person name="Grigoriev I.V."/>
            <person name="Debuchy R."/>
            <person name="Gladieux P."/>
            <person name="Thoren M.H."/>
            <person name="Johannesson H."/>
        </authorList>
    </citation>
    <scope>NUCLEOTIDE SEQUENCE</scope>
    <source>
        <strain evidence="2">CBS 359.72</strain>
    </source>
</reference>
<keyword evidence="3" id="KW-1185">Reference proteome</keyword>
<evidence type="ECO:0000256" key="1">
    <source>
        <dbReference type="SAM" id="MobiDB-lite"/>
    </source>
</evidence>
<feature type="compositionally biased region" description="Basic and acidic residues" evidence="1">
    <location>
        <begin position="21"/>
        <end position="31"/>
    </location>
</feature>
<dbReference type="AlphaFoldDB" id="A0AAN7CTV7"/>
<reference evidence="2" key="1">
    <citation type="journal article" date="2023" name="Mol. Phylogenet. Evol.">
        <title>Genome-scale phylogeny and comparative genomics of the fungal order Sordariales.</title>
        <authorList>
            <person name="Hensen N."/>
            <person name="Bonometti L."/>
            <person name="Westerberg I."/>
            <person name="Brannstrom I.O."/>
            <person name="Guillou S."/>
            <person name="Cros-Aarteil S."/>
            <person name="Calhoun S."/>
            <person name="Haridas S."/>
            <person name="Kuo A."/>
            <person name="Mondo S."/>
            <person name="Pangilinan J."/>
            <person name="Riley R."/>
            <person name="LaButti K."/>
            <person name="Andreopoulos B."/>
            <person name="Lipzen A."/>
            <person name="Chen C."/>
            <person name="Yan M."/>
            <person name="Daum C."/>
            <person name="Ng V."/>
            <person name="Clum A."/>
            <person name="Steindorff A."/>
            <person name="Ohm R.A."/>
            <person name="Martin F."/>
            <person name="Silar P."/>
            <person name="Natvig D.O."/>
            <person name="Lalanne C."/>
            <person name="Gautier V."/>
            <person name="Ament-Velasquez S.L."/>
            <person name="Kruys A."/>
            <person name="Hutchinson M.I."/>
            <person name="Powell A.J."/>
            <person name="Barry K."/>
            <person name="Miller A.N."/>
            <person name="Grigoriev I.V."/>
            <person name="Debuchy R."/>
            <person name="Gladieux P."/>
            <person name="Hiltunen Thoren M."/>
            <person name="Johannesson H."/>
        </authorList>
    </citation>
    <scope>NUCLEOTIDE SEQUENCE</scope>
    <source>
        <strain evidence="2">CBS 359.72</strain>
    </source>
</reference>
<dbReference type="Proteomes" id="UP001303647">
    <property type="component" value="Unassembled WGS sequence"/>
</dbReference>
<evidence type="ECO:0000313" key="2">
    <source>
        <dbReference type="EMBL" id="KAK4248308.1"/>
    </source>
</evidence>
<feature type="compositionally biased region" description="Basic residues" evidence="1">
    <location>
        <begin position="11"/>
        <end position="20"/>
    </location>
</feature>
<gene>
    <name evidence="2" type="ORF">C7999DRAFT_13743</name>
</gene>
<organism evidence="2 3">
    <name type="scientific">Corynascus novoguineensis</name>
    <dbReference type="NCBI Taxonomy" id="1126955"/>
    <lineage>
        <taxon>Eukaryota</taxon>
        <taxon>Fungi</taxon>
        <taxon>Dikarya</taxon>
        <taxon>Ascomycota</taxon>
        <taxon>Pezizomycotina</taxon>
        <taxon>Sordariomycetes</taxon>
        <taxon>Sordariomycetidae</taxon>
        <taxon>Sordariales</taxon>
        <taxon>Chaetomiaceae</taxon>
        <taxon>Corynascus</taxon>
    </lineage>
</organism>
<feature type="compositionally biased region" description="Basic and acidic residues" evidence="1">
    <location>
        <begin position="101"/>
        <end position="110"/>
    </location>
</feature>
<feature type="region of interest" description="Disordered" evidence="1">
    <location>
        <begin position="1"/>
        <end position="129"/>
    </location>
</feature>